<dbReference type="SUPFAM" id="SSF50129">
    <property type="entry name" value="GroES-like"/>
    <property type="match status" value="1"/>
</dbReference>
<dbReference type="SMART" id="SM00829">
    <property type="entry name" value="PKS_ER"/>
    <property type="match status" value="1"/>
</dbReference>
<dbReference type="InterPro" id="IPR047618">
    <property type="entry name" value="QOR-like"/>
</dbReference>
<proteinExistence type="predicted"/>
<dbReference type="CDD" id="cd05286">
    <property type="entry name" value="QOR2"/>
    <property type="match status" value="1"/>
</dbReference>
<dbReference type="GO" id="GO:0008270">
    <property type="term" value="F:zinc ion binding"/>
    <property type="evidence" value="ECO:0007669"/>
    <property type="project" value="InterPro"/>
</dbReference>
<evidence type="ECO:0000259" key="3">
    <source>
        <dbReference type="SMART" id="SM00829"/>
    </source>
</evidence>
<dbReference type="PATRIC" id="fig|443610.3.peg.3625"/>
<dbReference type="InterPro" id="IPR002364">
    <property type="entry name" value="Quin_OxRdtase/zeta-crystal_CS"/>
</dbReference>
<dbReference type="PROSITE" id="PS01162">
    <property type="entry name" value="QOR_ZETA_CRYSTAL"/>
    <property type="match status" value="1"/>
</dbReference>
<reference evidence="4 5" key="1">
    <citation type="submission" date="2015-03" db="EMBL/GenBank/DDBJ databases">
        <authorList>
            <person name="Hassan Y.I."/>
            <person name="Lepp D."/>
            <person name="Li X.-Z."/>
            <person name="Zhou T."/>
        </authorList>
    </citation>
    <scope>NUCLEOTIDE SEQUENCE [LARGE SCALE GENOMIC DNA]</scope>
    <source>
        <strain evidence="4 5">BD-c194</strain>
    </source>
</reference>
<keyword evidence="5" id="KW-1185">Reference proteome</keyword>
<dbReference type="NCBIfam" id="NF008024">
    <property type="entry name" value="PRK10754.1"/>
    <property type="match status" value="1"/>
</dbReference>
<dbReference type="AlphaFoldDB" id="A0A0F5FW24"/>
<dbReference type="GO" id="GO:0005829">
    <property type="term" value="C:cytosol"/>
    <property type="evidence" value="ECO:0007669"/>
    <property type="project" value="TreeGrafter"/>
</dbReference>
<dbReference type="InterPro" id="IPR013154">
    <property type="entry name" value="ADH-like_N"/>
</dbReference>
<dbReference type="SUPFAM" id="SSF51735">
    <property type="entry name" value="NAD(P)-binding Rossmann-fold domains"/>
    <property type="match status" value="1"/>
</dbReference>
<dbReference type="PANTHER" id="PTHR48106:SF13">
    <property type="entry name" value="QUINONE OXIDOREDUCTASE-RELATED"/>
    <property type="match status" value="1"/>
</dbReference>
<dbReference type="InterPro" id="IPR020843">
    <property type="entry name" value="ER"/>
</dbReference>
<dbReference type="Gene3D" id="3.90.180.10">
    <property type="entry name" value="Medium-chain alcohol dehydrogenases, catalytic domain"/>
    <property type="match status" value="1"/>
</dbReference>
<evidence type="ECO:0000313" key="4">
    <source>
        <dbReference type="EMBL" id="KKB12775.1"/>
    </source>
</evidence>
<dbReference type="Pfam" id="PF00107">
    <property type="entry name" value="ADH_zinc_N"/>
    <property type="match status" value="1"/>
</dbReference>
<sequence length="323" mass="34337">MTQAIVVHRTGGPEALEFEEWSTGEPGPGQVRIRQTAIGVNFIDTYQRSGLYKVETPFVAGGEGVGTVVAVGEGVDGISVGDRVAYQSVLGAYARERLLPAEKAIPVPDGLDDRQVAAMMLKGLTAYYLLFKTWPLAAGETILYHAAAGGVGLIACQWAKALGARVIGTVGSRDKIELALANGCGEVINYREEDVVARVRELTDGKGVDVVYDGVGKDTFETSLDCLRPRGLMVSFGNASGVVSIPDLGILARKGSLYLTRPTGAAYFPGRKELLEGANALFEAVKSGEVRISVNHTYRLEDAAEAHRALEARETTGSIVLLP</sequence>
<keyword evidence="1" id="KW-0521">NADP</keyword>
<evidence type="ECO:0000256" key="2">
    <source>
        <dbReference type="ARBA" id="ARBA00023002"/>
    </source>
</evidence>
<dbReference type="GO" id="GO:0035925">
    <property type="term" value="F:mRNA 3'-UTR AU-rich region binding"/>
    <property type="evidence" value="ECO:0007669"/>
    <property type="project" value="TreeGrafter"/>
</dbReference>
<dbReference type="GO" id="GO:0070402">
    <property type="term" value="F:NADPH binding"/>
    <property type="evidence" value="ECO:0007669"/>
    <property type="project" value="TreeGrafter"/>
</dbReference>
<dbReference type="InterPro" id="IPR036291">
    <property type="entry name" value="NAD(P)-bd_dom_sf"/>
</dbReference>
<keyword evidence="2" id="KW-0560">Oxidoreductase</keyword>
<accession>A0A0F5FW24</accession>
<comment type="caution">
    <text evidence="4">The sequence shown here is derived from an EMBL/GenBank/DDBJ whole genome shotgun (WGS) entry which is preliminary data.</text>
</comment>
<gene>
    <name evidence="4" type="ORF">VE25_05360</name>
</gene>
<dbReference type="PANTHER" id="PTHR48106">
    <property type="entry name" value="QUINONE OXIDOREDUCTASE PIG3-RELATED"/>
    <property type="match status" value="1"/>
</dbReference>
<dbReference type="InterPro" id="IPR011032">
    <property type="entry name" value="GroES-like_sf"/>
</dbReference>
<evidence type="ECO:0000256" key="1">
    <source>
        <dbReference type="ARBA" id="ARBA00022857"/>
    </source>
</evidence>
<name>A0A0F5FW24_9HYPH</name>
<dbReference type="FunFam" id="3.40.50.720:FF:000053">
    <property type="entry name" value="Quinone oxidoreductase 1"/>
    <property type="match status" value="1"/>
</dbReference>
<dbReference type="InterPro" id="IPR013149">
    <property type="entry name" value="ADH-like_C"/>
</dbReference>
<dbReference type="STRING" id="443610.VE25_05360"/>
<dbReference type="Pfam" id="PF08240">
    <property type="entry name" value="ADH_N"/>
    <property type="match status" value="1"/>
</dbReference>
<protein>
    <submittedName>
        <fullName evidence="4">Quinone oxidoreductase</fullName>
    </submittedName>
</protein>
<feature type="domain" description="Enoyl reductase (ER)" evidence="3">
    <location>
        <begin position="11"/>
        <end position="321"/>
    </location>
</feature>
<dbReference type="EMBL" id="JZEX01000058">
    <property type="protein sequence ID" value="KKB12775.1"/>
    <property type="molecule type" value="Genomic_DNA"/>
</dbReference>
<evidence type="ECO:0000313" key="5">
    <source>
        <dbReference type="Proteomes" id="UP000033632"/>
    </source>
</evidence>
<dbReference type="Gene3D" id="3.40.50.720">
    <property type="entry name" value="NAD(P)-binding Rossmann-like Domain"/>
    <property type="match status" value="1"/>
</dbReference>
<organism evidence="4 5">
    <name type="scientific">Devosia geojensis</name>
    <dbReference type="NCBI Taxonomy" id="443610"/>
    <lineage>
        <taxon>Bacteria</taxon>
        <taxon>Pseudomonadati</taxon>
        <taxon>Pseudomonadota</taxon>
        <taxon>Alphaproteobacteria</taxon>
        <taxon>Hyphomicrobiales</taxon>
        <taxon>Devosiaceae</taxon>
        <taxon>Devosia</taxon>
    </lineage>
</organism>
<dbReference type="GO" id="GO:0003960">
    <property type="term" value="F:quinone reductase (NADPH) activity"/>
    <property type="evidence" value="ECO:0007669"/>
    <property type="project" value="InterPro"/>
</dbReference>
<dbReference type="OrthoDB" id="9805883at2"/>
<dbReference type="Proteomes" id="UP000033632">
    <property type="component" value="Unassembled WGS sequence"/>
</dbReference>
<dbReference type="RefSeq" id="WP_046107572.1">
    <property type="nucleotide sequence ID" value="NZ_JZEX01000058.1"/>
</dbReference>